<dbReference type="EC" id="3.6.4.13" evidence="1"/>
<dbReference type="Gene3D" id="3.40.50.300">
    <property type="entry name" value="P-loop containing nucleotide triphosphate hydrolases"/>
    <property type="match status" value="2"/>
</dbReference>
<dbReference type="CDD" id="cd20379">
    <property type="entry name" value="Tudor_dTUD-like"/>
    <property type="match status" value="1"/>
</dbReference>
<evidence type="ECO:0000256" key="6">
    <source>
        <dbReference type="ARBA" id="ARBA00022801"/>
    </source>
</evidence>
<keyword evidence="15" id="KW-1185">Reference proteome</keyword>
<keyword evidence="6" id="KW-0378">Hydrolase</keyword>
<evidence type="ECO:0000256" key="7">
    <source>
        <dbReference type="ARBA" id="ARBA00022806"/>
    </source>
</evidence>
<dbReference type="InterPro" id="IPR027417">
    <property type="entry name" value="P-loop_NTPase"/>
</dbReference>
<sequence>MPLKTGDPIIPATAVEMKVVKYLNPYQMIGYDVKEHKKILVQLSKILPKMVLTNRKHQTHLDTLVENGTKVILRGRIEDWNDIPCWWCRGEIIGSCKDDENKLNYDVYLIDFGKIVKIDRSEFTTVPSESFNDYPSMAINFGLYNILPAYERKKKIDKNSTELVIVKKWQEEAINLTLQLLSASKITYFNQIAVDENKKKYGEIYLSIDDRICALRKILVYSCLATYVSPEIRTILTNINNGKNIKNEIIITNNVPYLEPFDTKNISDKSSNTKSSSSSSSETTKFAKNSNDYLIVSKVQVDGLPCLAEAKFPYDIHKNLSSMKITSLRNIQSLVWPAITKGLDVLAIGPTGCGKTLSYVPPISSIIAKTRNERYDTYPMALVICANTNDVIDISNLFQGLLENYDKINIISAYNGRPDRTISSLIINGCHIIVSTAPYLLRYLSKDESHCKILNLKYLRHIIVDRVDVILEKHKKPLTELFKKYTPIGRDKFRNMENTTIQFIAVAEKWSTNVGQFAGLFTNPYTCITSFPDAVICCGIKPVLRLIHKIDKSDKIIQLLGDNWKTLKTVIVCTNKEEVNELKKSLSSTHDLIILDEDILNIEKNKQLWNISKCGTYSILICTDSLLSEIGIRDADWLIHYSVSTKTKSIFYNRFVTLMDKLKNEKQKLVTIFIDETNDEQLRGVIDLIKRSGGKLLGKELQSIEKICANWDRKKKEYSLCDNVKSLGTCTQIGKCPYRHFVLTNIDSPITPIVIGYKIKMIITWVHSATHFSARIFEYKNMADKIYKLDESQHLMIPIKIQSYLSRQENREIPRIIEVGGIYGYDEGFKNYKRVQVIHIISRDKFNAPLYVAIRIIDTGMIVHKIRVSQLLKLSDDLINEPQNIMEIFIANILPYDDEEEWSNAAGLSTKEWLKKHVVGDAFLQGKVLLHLGNTFWVDSLDITDNFPGRSEDVTIASLQKHLIKCRYGIYSERHMNELMKICPSEEIDNTPTSISSSS</sequence>
<dbReference type="CDD" id="cd20435">
    <property type="entry name" value="Tudor_TDRD12_rpt2"/>
    <property type="match status" value="1"/>
</dbReference>
<dbReference type="GO" id="GO:0003676">
    <property type="term" value="F:nucleic acid binding"/>
    <property type="evidence" value="ECO:0007669"/>
    <property type="project" value="InterPro"/>
</dbReference>
<dbReference type="EMBL" id="JACMRX010000001">
    <property type="protein sequence ID" value="KAF7997121.1"/>
    <property type="molecule type" value="Genomic_DNA"/>
</dbReference>
<comment type="catalytic activity">
    <reaction evidence="12">
        <text>ATP + H2O = ADP + phosphate + H(+)</text>
        <dbReference type="Rhea" id="RHEA:13065"/>
        <dbReference type="ChEBI" id="CHEBI:15377"/>
        <dbReference type="ChEBI" id="CHEBI:15378"/>
        <dbReference type="ChEBI" id="CHEBI:30616"/>
        <dbReference type="ChEBI" id="CHEBI:43474"/>
        <dbReference type="ChEBI" id="CHEBI:456216"/>
        <dbReference type="EC" id="3.6.4.13"/>
    </reaction>
</comment>
<dbReference type="GO" id="GO:0003724">
    <property type="term" value="F:RNA helicase activity"/>
    <property type="evidence" value="ECO:0007669"/>
    <property type="project" value="UniProtKB-EC"/>
</dbReference>
<dbReference type="Proteomes" id="UP000639338">
    <property type="component" value="Unassembled WGS sequence"/>
</dbReference>
<evidence type="ECO:0000313" key="15">
    <source>
        <dbReference type="Proteomes" id="UP000639338"/>
    </source>
</evidence>
<dbReference type="GO" id="GO:0016787">
    <property type="term" value="F:hydrolase activity"/>
    <property type="evidence" value="ECO:0007669"/>
    <property type="project" value="UniProtKB-KW"/>
</dbReference>
<evidence type="ECO:0000259" key="13">
    <source>
        <dbReference type="PROSITE" id="PS51192"/>
    </source>
</evidence>
<reference evidence="14 15" key="1">
    <citation type="submission" date="2020-08" db="EMBL/GenBank/DDBJ databases">
        <title>Aphidius gifuensis genome sequencing and assembly.</title>
        <authorList>
            <person name="Du Z."/>
        </authorList>
    </citation>
    <scope>NUCLEOTIDE SEQUENCE [LARGE SCALE GENOMIC DNA]</scope>
    <source>
        <strain evidence="14">YNYX2018</strain>
        <tissue evidence="14">Adults</tissue>
    </source>
</reference>
<dbReference type="GO" id="GO:0042078">
    <property type="term" value="P:germ-line stem cell division"/>
    <property type="evidence" value="ECO:0007669"/>
    <property type="project" value="TreeGrafter"/>
</dbReference>
<dbReference type="InterPro" id="IPR011545">
    <property type="entry name" value="DEAD/DEAH_box_helicase_dom"/>
</dbReference>
<comment type="caution">
    <text evidence="14">The sequence shown here is derived from an EMBL/GenBank/DDBJ whole genome shotgun (WGS) entry which is preliminary data.</text>
</comment>
<evidence type="ECO:0000256" key="10">
    <source>
        <dbReference type="ARBA" id="ARBA00023158"/>
    </source>
</evidence>
<proteinExistence type="predicted"/>
<evidence type="ECO:0000313" key="14">
    <source>
        <dbReference type="EMBL" id="KAF7997121.1"/>
    </source>
</evidence>
<evidence type="ECO:0000256" key="11">
    <source>
        <dbReference type="ARBA" id="ARBA00023254"/>
    </source>
</evidence>
<accession>A0A834Y1V4</accession>
<dbReference type="Pfam" id="PF00270">
    <property type="entry name" value="DEAD"/>
    <property type="match status" value="1"/>
</dbReference>
<feature type="domain" description="Helicase ATP-binding" evidence="13">
    <location>
        <begin position="336"/>
        <end position="525"/>
    </location>
</feature>
<keyword evidence="8" id="KW-0067">ATP-binding</keyword>
<keyword evidence="9" id="KW-0744">Spermatogenesis</keyword>
<dbReference type="GO" id="GO:0005524">
    <property type="term" value="F:ATP binding"/>
    <property type="evidence" value="ECO:0007669"/>
    <property type="project" value="UniProtKB-KW"/>
</dbReference>
<keyword evidence="5" id="KW-0221">Differentiation</keyword>
<dbReference type="InterPro" id="IPR014001">
    <property type="entry name" value="Helicase_ATP-bd"/>
</dbReference>
<dbReference type="AlphaFoldDB" id="A0A834Y1V4"/>
<evidence type="ECO:0000256" key="1">
    <source>
        <dbReference type="ARBA" id="ARBA00012552"/>
    </source>
</evidence>
<dbReference type="PROSITE" id="PS51192">
    <property type="entry name" value="HELICASE_ATP_BIND_1"/>
    <property type="match status" value="1"/>
</dbReference>
<keyword evidence="10" id="KW-0943">RNA-mediated gene silencing</keyword>
<dbReference type="Pfam" id="PF00567">
    <property type="entry name" value="TUDOR"/>
    <property type="match status" value="1"/>
</dbReference>
<dbReference type="Gene3D" id="2.30.30.140">
    <property type="match status" value="1"/>
</dbReference>
<evidence type="ECO:0000256" key="2">
    <source>
        <dbReference type="ARBA" id="ARBA00022473"/>
    </source>
</evidence>
<evidence type="ECO:0000256" key="9">
    <source>
        <dbReference type="ARBA" id="ARBA00022871"/>
    </source>
</evidence>
<keyword evidence="3" id="KW-0677">Repeat</keyword>
<dbReference type="OrthoDB" id="249932at2759"/>
<evidence type="ECO:0000256" key="3">
    <source>
        <dbReference type="ARBA" id="ARBA00022737"/>
    </source>
</evidence>
<evidence type="ECO:0000256" key="4">
    <source>
        <dbReference type="ARBA" id="ARBA00022741"/>
    </source>
</evidence>
<dbReference type="InterPro" id="IPR002999">
    <property type="entry name" value="Tudor"/>
</dbReference>
<dbReference type="SUPFAM" id="SSF52540">
    <property type="entry name" value="P-loop containing nucleoside triphosphate hydrolases"/>
    <property type="match status" value="2"/>
</dbReference>
<keyword evidence="11" id="KW-0469">Meiosis</keyword>
<dbReference type="GO" id="GO:0007283">
    <property type="term" value="P:spermatogenesis"/>
    <property type="evidence" value="ECO:0007669"/>
    <property type="project" value="UniProtKB-KW"/>
</dbReference>
<dbReference type="PANTHER" id="PTHR22655:SF2">
    <property type="entry name" value="ATP-DEPENDENT RNA HELICASE TDRD12-RELATED"/>
    <property type="match status" value="1"/>
</dbReference>
<organism evidence="14 15">
    <name type="scientific">Aphidius gifuensis</name>
    <name type="common">Parasitoid wasp</name>
    <dbReference type="NCBI Taxonomy" id="684658"/>
    <lineage>
        <taxon>Eukaryota</taxon>
        <taxon>Metazoa</taxon>
        <taxon>Ecdysozoa</taxon>
        <taxon>Arthropoda</taxon>
        <taxon>Hexapoda</taxon>
        <taxon>Insecta</taxon>
        <taxon>Pterygota</taxon>
        <taxon>Neoptera</taxon>
        <taxon>Endopterygota</taxon>
        <taxon>Hymenoptera</taxon>
        <taxon>Apocrita</taxon>
        <taxon>Ichneumonoidea</taxon>
        <taxon>Braconidae</taxon>
        <taxon>Aphidiinae</taxon>
        <taxon>Aphidius</taxon>
    </lineage>
</organism>
<gene>
    <name evidence="14" type="ORF">HCN44_005398</name>
</gene>
<dbReference type="GO" id="GO:0051321">
    <property type="term" value="P:meiotic cell cycle"/>
    <property type="evidence" value="ECO:0007669"/>
    <property type="project" value="UniProtKB-KW"/>
</dbReference>
<evidence type="ECO:0000256" key="8">
    <source>
        <dbReference type="ARBA" id="ARBA00022840"/>
    </source>
</evidence>
<keyword evidence="7" id="KW-0347">Helicase</keyword>
<evidence type="ECO:0000256" key="5">
    <source>
        <dbReference type="ARBA" id="ARBA00022782"/>
    </source>
</evidence>
<name>A0A834Y1V4_APHGI</name>
<dbReference type="SUPFAM" id="SSF63748">
    <property type="entry name" value="Tudor/PWWP/MBT"/>
    <property type="match status" value="1"/>
</dbReference>
<dbReference type="SMART" id="SM00487">
    <property type="entry name" value="DEXDc"/>
    <property type="match status" value="1"/>
</dbReference>
<keyword evidence="2" id="KW-0217">Developmental protein</keyword>
<dbReference type="GO" id="GO:0031047">
    <property type="term" value="P:regulatory ncRNA-mediated gene silencing"/>
    <property type="evidence" value="ECO:0007669"/>
    <property type="project" value="UniProtKB-KW"/>
</dbReference>
<protein>
    <recommendedName>
        <fullName evidence="1">RNA helicase</fullName>
        <ecNumber evidence="1">3.6.4.13</ecNumber>
    </recommendedName>
</protein>
<evidence type="ECO:0000256" key="12">
    <source>
        <dbReference type="ARBA" id="ARBA00047984"/>
    </source>
</evidence>
<keyword evidence="4" id="KW-0547">Nucleotide-binding</keyword>
<dbReference type="PANTHER" id="PTHR22655">
    <property type="entry name" value="ATP-DEPENDENT RNA HELICASE TDRD12-RELATED"/>
    <property type="match status" value="1"/>
</dbReference>